<dbReference type="SUPFAM" id="SSF55874">
    <property type="entry name" value="ATPase domain of HSP90 chaperone/DNA topoisomerase II/histidine kinase"/>
    <property type="match status" value="1"/>
</dbReference>
<reference evidence="14" key="2">
    <citation type="submission" date="2020-09" db="EMBL/GenBank/DDBJ databases">
        <authorList>
            <person name="Sun Q."/>
            <person name="Zhou Y."/>
        </authorList>
    </citation>
    <scope>NUCLEOTIDE SEQUENCE</scope>
    <source>
        <strain evidence="14">CGMCC 1.15320</strain>
    </source>
</reference>
<feature type="domain" description="PAS" evidence="13">
    <location>
        <begin position="380"/>
        <end position="423"/>
    </location>
</feature>
<dbReference type="CDD" id="cd16922">
    <property type="entry name" value="HATPase_EvgS-ArcB-TorS-like"/>
    <property type="match status" value="1"/>
</dbReference>
<gene>
    <name evidence="14" type="ORF">GCM10011385_32210</name>
</gene>
<dbReference type="FunFam" id="1.10.287.130:FF:000038">
    <property type="entry name" value="Sensory transduction histidine kinase"/>
    <property type="match status" value="1"/>
</dbReference>
<dbReference type="Pfam" id="PF00512">
    <property type="entry name" value="HisKA"/>
    <property type="match status" value="1"/>
</dbReference>
<dbReference type="InterPro" id="IPR005467">
    <property type="entry name" value="His_kinase_dom"/>
</dbReference>
<dbReference type="SMART" id="SM00388">
    <property type="entry name" value="HisKA"/>
    <property type="match status" value="1"/>
</dbReference>
<feature type="domain" description="Histidine kinase" evidence="12">
    <location>
        <begin position="550"/>
        <end position="769"/>
    </location>
</feature>
<dbReference type="EMBL" id="BMIF01000011">
    <property type="protein sequence ID" value="GGA75753.1"/>
    <property type="molecule type" value="Genomic_DNA"/>
</dbReference>
<dbReference type="GO" id="GO:0000155">
    <property type="term" value="F:phosphorelay sensor kinase activity"/>
    <property type="evidence" value="ECO:0007669"/>
    <property type="project" value="InterPro"/>
</dbReference>
<dbReference type="InterPro" id="IPR001610">
    <property type="entry name" value="PAC"/>
</dbReference>
<dbReference type="SMART" id="SM00091">
    <property type="entry name" value="PAS"/>
    <property type="match status" value="2"/>
</dbReference>
<keyword evidence="8" id="KW-0067">ATP-binding</keyword>
<dbReference type="Gene3D" id="3.30.450.20">
    <property type="entry name" value="PAS domain"/>
    <property type="match status" value="2"/>
</dbReference>
<keyword evidence="11" id="KW-1133">Transmembrane helix</keyword>
<dbReference type="AlphaFoldDB" id="A0A916S0Q0"/>
<dbReference type="GO" id="GO:0005524">
    <property type="term" value="F:ATP binding"/>
    <property type="evidence" value="ECO:0007669"/>
    <property type="project" value="UniProtKB-KW"/>
</dbReference>
<name>A0A916S0Q0_9HYPH</name>
<dbReference type="SUPFAM" id="SSF55785">
    <property type="entry name" value="PYP-like sensor domain (PAS domain)"/>
    <property type="match status" value="2"/>
</dbReference>
<dbReference type="RefSeq" id="WP_188722130.1">
    <property type="nucleotide sequence ID" value="NZ_BMIF01000011.1"/>
</dbReference>
<feature type="transmembrane region" description="Helical" evidence="11">
    <location>
        <begin position="51"/>
        <end position="70"/>
    </location>
</feature>
<reference evidence="14" key="1">
    <citation type="journal article" date="2014" name="Int. J. Syst. Evol. Microbiol.">
        <title>Complete genome sequence of Corynebacterium casei LMG S-19264T (=DSM 44701T), isolated from a smear-ripened cheese.</title>
        <authorList>
            <consortium name="US DOE Joint Genome Institute (JGI-PGF)"/>
            <person name="Walter F."/>
            <person name="Albersmeier A."/>
            <person name="Kalinowski J."/>
            <person name="Ruckert C."/>
        </authorList>
    </citation>
    <scope>NUCLEOTIDE SEQUENCE</scope>
    <source>
        <strain evidence="14">CGMCC 1.15320</strain>
    </source>
</reference>
<evidence type="ECO:0000256" key="3">
    <source>
        <dbReference type="ARBA" id="ARBA00012438"/>
    </source>
</evidence>
<protein>
    <recommendedName>
        <fullName evidence="3">histidine kinase</fullName>
        <ecNumber evidence="3">2.7.13.3</ecNumber>
    </recommendedName>
</protein>
<evidence type="ECO:0000259" key="12">
    <source>
        <dbReference type="PROSITE" id="PS50109"/>
    </source>
</evidence>
<dbReference type="FunFam" id="3.30.565.10:FF:000006">
    <property type="entry name" value="Sensor histidine kinase WalK"/>
    <property type="match status" value="1"/>
</dbReference>
<dbReference type="PROSITE" id="PS50109">
    <property type="entry name" value="HIS_KIN"/>
    <property type="match status" value="1"/>
</dbReference>
<keyword evidence="15" id="KW-1185">Reference proteome</keyword>
<evidence type="ECO:0000313" key="15">
    <source>
        <dbReference type="Proteomes" id="UP000636264"/>
    </source>
</evidence>
<dbReference type="PRINTS" id="PR00344">
    <property type="entry name" value="BCTRLSENSOR"/>
</dbReference>
<evidence type="ECO:0000256" key="6">
    <source>
        <dbReference type="ARBA" id="ARBA00022741"/>
    </source>
</evidence>
<sequence>MAKADAWGLPTGGLWRRWRWSRRIKVEGNARILAAPAYERLLAIEPYLRKAIPALIVLFLLVIAAVRFLSLMTWHDDIERDAKSMLGLMASNVAQSVQIASKEGLPSVNEARTLLNEATIQAGTPRSWVVAITNDDFVTLAATGDHGEALISKPLDNMMFGGQPLFMFGERAGVLTVRMNNIDWFASVSILPGRAGAAVVLAPVDSVFLGWRRSVSLNVTLFVLMAGVLMAILYAYFSQAARAEAADQIYVEAHQRIDLALLRGKSGLWDWDLSRGKMYWSRSMYEILGYEPTDAMLSFGEVASIVHPEDTDLFAMANRIVSREIDHIDQIFRMRNAAGNWVWMRARAQVVDPDASEIHLIGIAVDVSEQRSLAQRSEAADQRLRMAIENITESFVLWDSSNRLVMSNTKFQQDTGLSPAEIVPGMRREELEYRMNPIRAERRLTPMSDNSGAVTHERQLADGRWLQVTEIKTRDGGTVAVGTDISQIKQQQEKLVESERRLMSTIHDLYVARKAEQDRSRELVLLNREYMKETERAEAANRAKSEFLANMSHELRTPLNAIIGFSELMEQGIFGPLGNDRYQEYVSDIYASGTYLLGVINDILDMSKIEAGQFSINREAVDLSPLILETVRVVSLQATKKDIEVHTDIPDSLTVRCDRRALKQILINLLSNAVKFTVQGGNVTLRARPIDGKLVMLIKDTGCGIPSDALKKLGRPFEQVENQFSKSHTGSGLGLAISRSLTDLHGGTLRIRSKEGVGTVVRVTLPLDE</sequence>
<keyword evidence="5" id="KW-0808">Transferase</keyword>
<evidence type="ECO:0000256" key="11">
    <source>
        <dbReference type="SAM" id="Phobius"/>
    </source>
</evidence>
<evidence type="ECO:0000256" key="2">
    <source>
        <dbReference type="ARBA" id="ARBA00004370"/>
    </source>
</evidence>
<dbReference type="SUPFAM" id="SSF47384">
    <property type="entry name" value="Homodimeric domain of signal transducing histidine kinase"/>
    <property type="match status" value="1"/>
</dbReference>
<dbReference type="Proteomes" id="UP000636264">
    <property type="component" value="Unassembled WGS sequence"/>
</dbReference>
<accession>A0A916S0Q0</accession>
<evidence type="ECO:0000256" key="5">
    <source>
        <dbReference type="ARBA" id="ARBA00022679"/>
    </source>
</evidence>
<dbReference type="GO" id="GO:0016020">
    <property type="term" value="C:membrane"/>
    <property type="evidence" value="ECO:0007669"/>
    <property type="project" value="UniProtKB-SubCell"/>
</dbReference>
<feature type="transmembrane region" description="Helical" evidence="11">
    <location>
        <begin position="215"/>
        <end position="237"/>
    </location>
</feature>
<dbReference type="InterPro" id="IPR003594">
    <property type="entry name" value="HATPase_dom"/>
</dbReference>
<evidence type="ECO:0000256" key="10">
    <source>
        <dbReference type="ARBA" id="ARBA00023136"/>
    </source>
</evidence>
<dbReference type="CDD" id="cd00130">
    <property type="entry name" value="PAS"/>
    <property type="match status" value="1"/>
</dbReference>
<dbReference type="InterPro" id="IPR004358">
    <property type="entry name" value="Sig_transdc_His_kin-like_C"/>
</dbReference>
<evidence type="ECO:0000256" key="7">
    <source>
        <dbReference type="ARBA" id="ARBA00022777"/>
    </source>
</evidence>
<comment type="catalytic activity">
    <reaction evidence="1">
        <text>ATP + protein L-histidine = ADP + protein N-phospho-L-histidine.</text>
        <dbReference type="EC" id="2.7.13.3"/>
    </reaction>
</comment>
<dbReference type="EC" id="2.7.13.3" evidence="3"/>
<evidence type="ECO:0000259" key="13">
    <source>
        <dbReference type="PROSITE" id="PS50112"/>
    </source>
</evidence>
<dbReference type="Pfam" id="PF12860">
    <property type="entry name" value="PAS_7"/>
    <property type="match status" value="1"/>
</dbReference>
<dbReference type="Pfam" id="PF02518">
    <property type="entry name" value="HATPase_c"/>
    <property type="match status" value="1"/>
</dbReference>
<dbReference type="InterPro" id="IPR003661">
    <property type="entry name" value="HisK_dim/P_dom"/>
</dbReference>
<dbReference type="InterPro" id="IPR036097">
    <property type="entry name" value="HisK_dim/P_sf"/>
</dbReference>
<dbReference type="SMART" id="SM00387">
    <property type="entry name" value="HATPase_c"/>
    <property type="match status" value="1"/>
</dbReference>
<dbReference type="CDD" id="cd00082">
    <property type="entry name" value="HisKA"/>
    <property type="match status" value="1"/>
</dbReference>
<keyword evidence="6" id="KW-0547">Nucleotide-binding</keyword>
<keyword evidence="10 11" id="KW-0472">Membrane</keyword>
<dbReference type="InterPro" id="IPR000014">
    <property type="entry name" value="PAS"/>
</dbReference>
<feature type="domain" description="PAS" evidence="13">
    <location>
        <begin position="278"/>
        <end position="310"/>
    </location>
</feature>
<keyword evidence="9" id="KW-0902">Two-component regulatory system</keyword>
<dbReference type="Gene3D" id="1.10.287.130">
    <property type="match status" value="1"/>
</dbReference>
<evidence type="ECO:0000313" key="14">
    <source>
        <dbReference type="EMBL" id="GGA75753.1"/>
    </source>
</evidence>
<comment type="subcellular location">
    <subcellularLocation>
        <location evidence="2">Membrane</location>
    </subcellularLocation>
</comment>
<keyword evidence="11" id="KW-0812">Transmembrane</keyword>
<evidence type="ECO:0000256" key="9">
    <source>
        <dbReference type="ARBA" id="ARBA00023012"/>
    </source>
</evidence>
<dbReference type="InterPro" id="IPR013655">
    <property type="entry name" value="PAS_fold_3"/>
</dbReference>
<dbReference type="Gene3D" id="3.30.565.10">
    <property type="entry name" value="Histidine kinase-like ATPase, C-terminal domain"/>
    <property type="match status" value="1"/>
</dbReference>
<dbReference type="SMART" id="SM00086">
    <property type="entry name" value="PAC"/>
    <property type="match status" value="1"/>
</dbReference>
<evidence type="ECO:0000256" key="8">
    <source>
        <dbReference type="ARBA" id="ARBA00022840"/>
    </source>
</evidence>
<dbReference type="InterPro" id="IPR036890">
    <property type="entry name" value="HATPase_C_sf"/>
</dbReference>
<dbReference type="InterPro" id="IPR035965">
    <property type="entry name" value="PAS-like_dom_sf"/>
</dbReference>
<dbReference type="Pfam" id="PF08447">
    <property type="entry name" value="PAS_3"/>
    <property type="match status" value="1"/>
</dbReference>
<comment type="caution">
    <text evidence="14">The sequence shown here is derived from an EMBL/GenBank/DDBJ whole genome shotgun (WGS) entry which is preliminary data.</text>
</comment>
<organism evidence="14 15">
    <name type="scientific">Nitratireductor aestuarii</name>
    <dbReference type="NCBI Taxonomy" id="1735103"/>
    <lineage>
        <taxon>Bacteria</taxon>
        <taxon>Pseudomonadati</taxon>
        <taxon>Pseudomonadota</taxon>
        <taxon>Alphaproteobacteria</taxon>
        <taxon>Hyphomicrobiales</taxon>
        <taxon>Phyllobacteriaceae</taxon>
        <taxon>Nitratireductor</taxon>
    </lineage>
</organism>
<dbReference type="PROSITE" id="PS50112">
    <property type="entry name" value="PAS"/>
    <property type="match status" value="2"/>
</dbReference>
<keyword evidence="4" id="KW-0597">Phosphoprotein</keyword>
<dbReference type="InterPro" id="IPR050736">
    <property type="entry name" value="Sensor_HK_Regulatory"/>
</dbReference>
<evidence type="ECO:0000256" key="4">
    <source>
        <dbReference type="ARBA" id="ARBA00022553"/>
    </source>
</evidence>
<dbReference type="PANTHER" id="PTHR43711">
    <property type="entry name" value="TWO-COMPONENT HISTIDINE KINASE"/>
    <property type="match status" value="1"/>
</dbReference>
<proteinExistence type="predicted"/>
<keyword evidence="7 14" id="KW-0418">Kinase</keyword>
<dbReference type="PANTHER" id="PTHR43711:SF26">
    <property type="entry name" value="SENSOR HISTIDINE KINASE RCSC"/>
    <property type="match status" value="1"/>
</dbReference>
<dbReference type="NCBIfam" id="TIGR00229">
    <property type="entry name" value="sensory_box"/>
    <property type="match status" value="1"/>
</dbReference>
<evidence type="ECO:0000256" key="1">
    <source>
        <dbReference type="ARBA" id="ARBA00000085"/>
    </source>
</evidence>